<keyword evidence="4" id="KW-1185">Reference proteome</keyword>
<dbReference type="GeneTree" id="ENSGT00530000063472"/>
<keyword evidence="2" id="KW-1133">Transmembrane helix</keyword>
<feature type="compositionally biased region" description="Polar residues" evidence="1">
    <location>
        <begin position="1872"/>
        <end position="1888"/>
    </location>
</feature>
<feature type="compositionally biased region" description="Basic residues" evidence="1">
    <location>
        <begin position="1591"/>
        <end position="1605"/>
    </location>
</feature>
<dbReference type="PANTHER" id="PTHR21590">
    <property type="entry name" value="SEA DOMAIN-CONTAINING PROTEIN"/>
    <property type="match status" value="1"/>
</dbReference>
<reference evidence="3" key="2">
    <citation type="submission" date="2025-09" db="UniProtKB">
        <authorList>
            <consortium name="Ensembl"/>
        </authorList>
    </citation>
    <scope>IDENTIFICATION</scope>
</reference>
<organism evidence="3 4">
    <name type="scientific">Gopherus evgoodei</name>
    <name type="common">Goodes thornscrub tortoise</name>
    <dbReference type="NCBI Taxonomy" id="1825980"/>
    <lineage>
        <taxon>Eukaryota</taxon>
        <taxon>Metazoa</taxon>
        <taxon>Chordata</taxon>
        <taxon>Craniata</taxon>
        <taxon>Vertebrata</taxon>
        <taxon>Euteleostomi</taxon>
        <taxon>Archelosauria</taxon>
        <taxon>Testudinata</taxon>
        <taxon>Testudines</taxon>
        <taxon>Cryptodira</taxon>
        <taxon>Durocryptodira</taxon>
        <taxon>Testudinoidea</taxon>
        <taxon>Testudinidae</taxon>
        <taxon>Gopherus</taxon>
    </lineage>
</organism>
<dbReference type="OrthoDB" id="10064192at2759"/>
<feature type="compositionally biased region" description="Polar residues" evidence="1">
    <location>
        <begin position="1907"/>
        <end position="1919"/>
    </location>
</feature>
<proteinExistence type="predicted"/>
<name>A0A8C4WIR8_9SAUR</name>
<dbReference type="Pfam" id="PF12877">
    <property type="entry name" value="KIAA1549"/>
    <property type="match status" value="1"/>
</dbReference>
<feature type="compositionally biased region" description="Polar residues" evidence="1">
    <location>
        <begin position="1411"/>
        <end position="1420"/>
    </location>
</feature>
<feature type="transmembrane region" description="Helical" evidence="2">
    <location>
        <begin position="992"/>
        <end position="1013"/>
    </location>
</feature>
<dbReference type="PANTHER" id="PTHR21590:SF4">
    <property type="entry name" value="UPF0606 PROTEIN KIAA1549"/>
    <property type="match status" value="1"/>
</dbReference>
<dbReference type="Ensembl" id="ENSGEVT00005016477.1">
    <property type="protein sequence ID" value="ENSGEVP00005015678.1"/>
    <property type="gene ID" value="ENSGEVG00005010970.1"/>
</dbReference>
<keyword evidence="2" id="KW-0812">Transmembrane</keyword>
<evidence type="ECO:0000313" key="3">
    <source>
        <dbReference type="Ensembl" id="ENSGEVP00005015678.1"/>
    </source>
</evidence>
<accession>A0A8C4WIR8</accession>
<protein>
    <submittedName>
        <fullName evidence="3">KIAA1549</fullName>
    </submittedName>
</protein>
<feature type="transmembrane region" description="Helical" evidence="2">
    <location>
        <begin position="1293"/>
        <end position="1315"/>
    </location>
</feature>
<feature type="region of interest" description="Disordered" evidence="1">
    <location>
        <begin position="1367"/>
        <end position="1461"/>
    </location>
</feature>
<feature type="compositionally biased region" description="Low complexity" evidence="1">
    <location>
        <begin position="1387"/>
        <end position="1398"/>
    </location>
</feature>
<evidence type="ECO:0000256" key="2">
    <source>
        <dbReference type="SAM" id="Phobius"/>
    </source>
</evidence>
<feature type="compositionally biased region" description="Basic and acidic residues" evidence="1">
    <location>
        <begin position="1421"/>
        <end position="1430"/>
    </location>
</feature>
<keyword evidence="2" id="KW-0472">Membrane</keyword>
<evidence type="ECO:0000256" key="1">
    <source>
        <dbReference type="SAM" id="MobiDB-lite"/>
    </source>
</evidence>
<sequence length="1948" mass="212025">QFGGRGPSALRVFGGNCAAGPSLAPGLAAKPLTTRSAEVLPPRQNLSLLSVASKLHQSTVGSIAHMALTQSTVEPQENNFLHVVLSSLTTPFDVTSFDQEIMSRSSEERTMPVGDVTVTSNEAYLSDNGLISSFLNEQWTPSLKSITVEYPSDNSVEPPRETLEAVLLTPSLSVLLLPYDEMKTAQQMTTSRAASGHSRAFTQLKPFAPDGIIPTTSRDLLLYPTNTDIYLSSTTSEVVVGLVGNGDGSYASSSDSSLFLPFDTTSEGSSLLTRQLNENSQVMPDALAKSTDQYTEAYPDVNSDATETLDLRTYSVASISRTAPVLVTSMEPALFSVSLPYVSFPVHSAAGSTDSGTFVTDDLFTQVFSHKSSSTTPNLPGNLEIPSQVELFSEFISPVPFTRPYASCSYCDFASVPPEQVLSAGHTEHDVGSGDYIETLSFTASGEKGITPLTTVVTDLYELEESTPEIFDTTFPSRPVVSFSSRLIEVSESNLFFSNGVDIGLNIMSTTIFPSYRQPSEGISLDITSVQFPVPITETVILTSGIRAKPSDITSVLLESVFTTSENVPSVTIKHTGLLESPEFMPSESVLLLDKTPASVSTDKSSINISDFSSNLLSTPFLPEPSSWSSLSTFYSRMPSDLSTLLPQVFPTLLGPSVVFDDSSSWDSTEFLATDSTSIELSHLSPWQTSYLYSNTFSVPNTHNPEVISSSFYSYSSMLLEGTSVLLMDSEVSFTSIFTEATSQLESSLFSLESAVPTLVLSISDSESILTSNILVVETQLTSRFTTFQTTPVLSVSSSLLSTVTASDEDTGASANHTLLLTSLSKATASTAHFATNPYTLLLHTDVNSITASPAESVSVVTSFVPTQLPPSINTSAEFVTKRTSATTAVTTSISSIVGHYTTTESNSSTSSFPSTAVVATTPSEAIIVSSAMTTTRQPYVCDITVPDTYLIMAVLARRAVLENVSDSIKEVLRVQFRRSVELEVYKISPKFSFLVTSGPFVYTAIAVINVLMNSSLLRGQAPVILSLQPSFTMPDPRFQVHTVLQFVPRNVDTGFCNFSQRIEKGLTMAFLEVRKHHQDIYNFTVQILNITLSKPRVAFRQGPVNIVFAIQDTYGFLNGSEISELLRNLSVVEFSFYLGFPVQQIAEPFHYPQLNVSQLMKSSWVRTVLLGVVDQRIHEEVFQAEMERKLAQLLNEALTGGRIWKRATFAGNNVVQIVNMSRLVGADNPVELIYFVEDQTGERLSALKSSDLINRVDIQRAAIILGYRIQGAVAQPVDKVKESSSESQNNNLWIIVGVAVPVAVVLLIIIILYWKLCRTDKLEFQPDTMSNIQQRQKLQAPSVKGFDFAKQHLGQHNKDDILIIHEPAPLPGPIKDTTPSENGDVPSPKSKITSKPSKNVRHRGRVSPSDADSTASEQSSGRETEEETARPSTTANEGKTRRAPKSGPPQPSSGNEQHSSASIFEHVDRMSRSSDASRRVPSKIQLIAMQPIAAPPAQNSALSDRVAESNKINKEIQTALRHKSEIEHHRNKIRLRAKRKGHYEFPVVDDVIVVDAKEQHRIYRKAQMQIDKILDPGGNMPTVFIEPRKSSRAKRSPKQRRRHQINGSPIDAEKDRLITTDSDGTYKRPPGVNNSAYISDPDLPAEPQTPSSLDLGKYPGLPPHPASQYIPPQPSIEEARQTMHSLLDDAFALVAPSSQAASSTAITSPGVSAGQPVNNTPARAGRGTTCPQWGSPYGPAQAVNNPFSRYVEFGMTPPTAPGLQSFGPGFLQSVELMHPDQQQSDVQYSSRGLYPEEMPSVARPRPVGSTAGFQIQHLTQVGIASRTGAQQVEIASVRSGHGQPGGPEWPQYRGEDEYARRDATHIHGHQEYSSSPVFQVQRTSARQPSAPPAHLPHSSLQGQGLCYTTSSNEDLQTGHSSASLIKAIREELLRLSQKQTTVQNFHS</sequence>
<dbReference type="InterPro" id="IPR024606">
    <property type="entry name" value="KIAA1549"/>
</dbReference>
<dbReference type="Proteomes" id="UP000694390">
    <property type="component" value="Unassembled WGS sequence"/>
</dbReference>
<feature type="region of interest" description="Disordered" evidence="1">
    <location>
        <begin position="1870"/>
        <end position="1919"/>
    </location>
</feature>
<feature type="region of interest" description="Disordered" evidence="1">
    <location>
        <begin position="1575"/>
        <end position="1666"/>
    </location>
</feature>
<gene>
    <name evidence="3" type="primary">KIAA1549</name>
</gene>
<reference evidence="3" key="1">
    <citation type="submission" date="2025-08" db="UniProtKB">
        <authorList>
            <consortium name="Ensembl"/>
        </authorList>
    </citation>
    <scope>IDENTIFICATION</scope>
</reference>
<evidence type="ECO:0000313" key="4">
    <source>
        <dbReference type="Proteomes" id="UP000694390"/>
    </source>
</evidence>